<dbReference type="PROSITE" id="PS50089">
    <property type="entry name" value="ZF_RING_2"/>
    <property type="match status" value="1"/>
</dbReference>
<feature type="domain" description="RING-type" evidence="6">
    <location>
        <begin position="342"/>
        <end position="381"/>
    </location>
</feature>
<dbReference type="InterPro" id="IPR001841">
    <property type="entry name" value="Znf_RING"/>
</dbReference>
<dbReference type="SMART" id="SM00184">
    <property type="entry name" value="RING"/>
    <property type="match status" value="1"/>
</dbReference>
<evidence type="ECO:0000256" key="4">
    <source>
        <dbReference type="PROSITE-ProRule" id="PRU00175"/>
    </source>
</evidence>
<dbReference type="AlphaFoldDB" id="A0AA39U3P8"/>
<reference evidence="8" key="1">
    <citation type="submission" date="2023-06" db="EMBL/GenBank/DDBJ databases">
        <title>Genome-scale phylogeny and comparative genomics of the fungal order Sordariales.</title>
        <authorList>
            <consortium name="Lawrence Berkeley National Laboratory"/>
            <person name="Hensen N."/>
            <person name="Bonometti L."/>
            <person name="Westerberg I."/>
            <person name="Brannstrom I.O."/>
            <person name="Guillou S."/>
            <person name="Cros-Aarteil S."/>
            <person name="Calhoun S."/>
            <person name="Haridas S."/>
            <person name="Kuo A."/>
            <person name="Mondo S."/>
            <person name="Pangilinan J."/>
            <person name="Riley R."/>
            <person name="Labutti K."/>
            <person name="Andreopoulos B."/>
            <person name="Lipzen A."/>
            <person name="Chen C."/>
            <person name="Yanf M."/>
            <person name="Daum C."/>
            <person name="Ng V."/>
            <person name="Clum A."/>
            <person name="Steindorff A."/>
            <person name="Ohm R."/>
            <person name="Martin F."/>
            <person name="Silar P."/>
            <person name="Natvig D."/>
            <person name="Lalanne C."/>
            <person name="Gautier V."/>
            <person name="Ament-Velasquez S.L."/>
            <person name="Kruys A."/>
            <person name="Hutchinson M.I."/>
            <person name="Powell A.J."/>
            <person name="Barry K."/>
            <person name="Miller A.N."/>
            <person name="Grigoriev I.V."/>
            <person name="Debuchy R."/>
            <person name="Gladieux P."/>
            <person name="Thoren M.H."/>
            <person name="Johannesson H."/>
        </authorList>
    </citation>
    <scope>NUCLEOTIDE SEQUENCE</scope>
    <source>
        <strain evidence="8">CBS 606.72</strain>
    </source>
</reference>
<keyword evidence="2 4" id="KW-0863">Zinc-finger</keyword>
<gene>
    <name evidence="8" type="ORF">B0T14DRAFT_438997</name>
</gene>
<evidence type="ECO:0000256" key="2">
    <source>
        <dbReference type="ARBA" id="ARBA00022771"/>
    </source>
</evidence>
<evidence type="ECO:0000313" key="8">
    <source>
        <dbReference type="EMBL" id="KAK0611105.1"/>
    </source>
</evidence>
<evidence type="ECO:0000256" key="3">
    <source>
        <dbReference type="ARBA" id="ARBA00022833"/>
    </source>
</evidence>
<dbReference type="PROSITE" id="PS51382">
    <property type="entry name" value="SPX"/>
    <property type="match status" value="1"/>
</dbReference>
<keyword evidence="1" id="KW-0479">Metal-binding</keyword>
<dbReference type="GO" id="GO:0008270">
    <property type="term" value="F:zinc ion binding"/>
    <property type="evidence" value="ECO:0007669"/>
    <property type="project" value="UniProtKB-KW"/>
</dbReference>
<name>A0AA39U3P8_9PEZI</name>
<dbReference type="EMBL" id="JAULSU010000007">
    <property type="protein sequence ID" value="KAK0611105.1"/>
    <property type="molecule type" value="Genomic_DNA"/>
</dbReference>
<dbReference type="Pfam" id="PF00097">
    <property type="entry name" value="zf-C3HC4"/>
    <property type="match status" value="1"/>
</dbReference>
<evidence type="ECO:0000259" key="7">
    <source>
        <dbReference type="PROSITE" id="PS51382"/>
    </source>
</evidence>
<dbReference type="InterPro" id="IPR004331">
    <property type="entry name" value="SPX_dom"/>
</dbReference>
<comment type="caution">
    <text evidence="8">The sequence shown here is derived from an EMBL/GenBank/DDBJ whole genome shotgun (WGS) entry which is preliminary data.</text>
</comment>
<organism evidence="8 9">
    <name type="scientific">Immersiella caudata</name>
    <dbReference type="NCBI Taxonomy" id="314043"/>
    <lineage>
        <taxon>Eukaryota</taxon>
        <taxon>Fungi</taxon>
        <taxon>Dikarya</taxon>
        <taxon>Ascomycota</taxon>
        <taxon>Pezizomycotina</taxon>
        <taxon>Sordariomycetes</taxon>
        <taxon>Sordariomycetidae</taxon>
        <taxon>Sordariales</taxon>
        <taxon>Lasiosphaeriaceae</taxon>
        <taxon>Immersiella</taxon>
    </lineage>
</organism>
<dbReference type="Pfam" id="PF03105">
    <property type="entry name" value="SPX"/>
    <property type="match status" value="1"/>
</dbReference>
<dbReference type="Gene3D" id="3.30.40.10">
    <property type="entry name" value="Zinc/RING finger domain, C3HC4 (zinc finger)"/>
    <property type="match status" value="1"/>
</dbReference>
<evidence type="ECO:0000313" key="9">
    <source>
        <dbReference type="Proteomes" id="UP001175000"/>
    </source>
</evidence>
<protein>
    <submittedName>
        <fullName evidence="8">SPX domain-containing protein</fullName>
    </submittedName>
</protein>
<proteinExistence type="predicted"/>
<dbReference type="InterPro" id="IPR018957">
    <property type="entry name" value="Znf_C3HC4_RING-type"/>
</dbReference>
<evidence type="ECO:0000256" key="1">
    <source>
        <dbReference type="ARBA" id="ARBA00022723"/>
    </source>
</evidence>
<dbReference type="PANTHER" id="PTHR23327:SF51">
    <property type="entry name" value="TRANSCRIPTIONAL REGULATOR OF YEAST FORM ADHERENCE 3"/>
    <property type="match status" value="1"/>
</dbReference>
<dbReference type="InterPro" id="IPR013083">
    <property type="entry name" value="Znf_RING/FYVE/PHD"/>
</dbReference>
<dbReference type="SUPFAM" id="SSF57850">
    <property type="entry name" value="RING/U-box"/>
    <property type="match status" value="1"/>
</dbReference>
<feature type="domain" description="SPX" evidence="7">
    <location>
        <begin position="1"/>
        <end position="306"/>
    </location>
</feature>
<keyword evidence="3" id="KW-0862">Zinc</keyword>
<accession>A0AA39U3P8</accession>
<dbReference type="PANTHER" id="PTHR23327">
    <property type="entry name" value="RING FINGER PROTEIN 127"/>
    <property type="match status" value="1"/>
</dbReference>
<evidence type="ECO:0000256" key="5">
    <source>
        <dbReference type="SAM" id="MobiDB-lite"/>
    </source>
</evidence>
<dbReference type="PROSITE" id="PS00518">
    <property type="entry name" value="ZF_RING_1"/>
    <property type="match status" value="1"/>
</dbReference>
<dbReference type="InterPro" id="IPR017907">
    <property type="entry name" value="Znf_RING_CS"/>
</dbReference>
<dbReference type="Proteomes" id="UP001175000">
    <property type="component" value="Unassembled WGS sequence"/>
</dbReference>
<sequence>MKFGHAFQQALQAETYPQHWVEKAIPYRQLKKILGKVREELIRNGYDPDTLHRLLADHNAKYSLELGESHLLRPRLVVRPLSAVTELPRAPEAAAAEDDGSPKLAFAPPVEASQRGAEAGPGTEGEVEKGSDQQQNPWVKIPLDSDARFFNILQTDVDELDTLQSQEQSTMRDSISALGNEISLVARPRKALINLSKSDLYRWREIFELYIAAQVFFSTTETSGGVRSSEKARKQLVWFQEEVQKRNLLNKFKLEASSNAYVRFLALNATLLQNVQFQELNQTAVVKIIKKFDKQTSLGVKTVFPKALNSASYIAESIAKDVCAQLSRDILAIVPQVADYTCTICLSLCWLPIRLDCDHLFCIRCMIKMQNRNKKLCPLCRANTVLSATEAAPQVDANLLTVNIDVKLMTYLERWFPKETKEKQEYNELERRKELFGDAIGDETPGPPCTVM</sequence>
<evidence type="ECO:0000259" key="6">
    <source>
        <dbReference type="PROSITE" id="PS50089"/>
    </source>
</evidence>
<keyword evidence="9" id="KW-1185">Reference proteome</keyword>
<feature type="region of interest" description="Disordered" evidence="5">
    <location>
        <begin position="91"/>
        <end position="137"/>
    </location>
</feature>